<dbReference type="GO" id="GO:0005506">
    <property type="term" value="F:iron ion binding"/>
    <property type="evidence" value="ECO:0007669"/>
    <property type="project" value="InterPro"/>
</dbReference>
<reference evidence="8 9" key="1">
    <citation type="journal article" date="2007" name="Nature">
        <title>Evolution of genes and genomes on the Drosophila phylogeny.</title>
        <authorList>
            <consortium name="Drosophila 12 Genomes Consortium"/>
            <person name="Clark A.G."/>
            <person name="Eisen M.B."/>
            <person name="Smith D.R."/>
            <person name="Bergman C.M."/>
            <person name="Oliver B."/>
            <person name="Markow T.A."/>
            <person name="Kaufman T.C."/>
            <person name="Kellis M."/>
            <person name="Gelbart W."/>
            <person name="Iyer V.N."/>
            <person name="Pollard D.A."/>
            <person name="Sackton T.B."/>
            <person name="Larracuente A.M."/>
            <person name="Singh N.D."/>
            <person name="Abad J.P."/>
            <person name="Abt D.N."/>
            <person name="Adryan B."/>
            <person name="Aguade M."/>
            <person name="Akashi H."/>
            <person name="Anderson W.W."/>
            <person name="Aquadro C.F."/>
            <person name="Ardell D.H."/>
            <person name="Arguello R."/>
            <person name="Artieri C.G."/>
            <person name="Barbash D.A."/>
            <person name="Barker D."/>
            <person name="Barsanti P."/>
            <person name="Batterham P."/>
            <person name="Batzoglou S."/>
            <person name="Begun D."/>
            <person name="Bhutkar A."/>
            <person name="Blanco E."/>
            <person name="Bosak S.A."/>
            <person name="Bradley R.K."/>
            <person name="Brand A.D."/>
            <person name="Brent M.R."/>
            <person name="Brooks A.N."/>
            <person name="Brown R.H."/>
            <person name="Butlin R.K."/>
            <person name="Caggese C."/>
            <person name="Calvi B.R."/>
            <person name="Bernardo de Carvalho A."/>
            <person name="Caspi A."/>
            <person name="Castrezana S."/>
            <person name="Celniker S.E."/>
            <person name="Chang J.L."/>
            <person name="Chapple C."/>
            <person name="Chatterji S."/>
            <person name="Chinwalla A."/>
            <person name="Civetta A."/>
            <person name="Clifton S.W."/>
            <person name="Comeron J.M."/>
            <person name="Costello J.C."/>
            <person name="Coyne J.A."/>
            <person name="Daub J."/>
            <person name="David R.G."/>
            <person name="Delcher A.L."/>
            <person name="Delehaunty K."/>
            <person name="Do C.B."/>
            <person name="Ebling H."/>
            <person name="Edwards K."/>
            <person name="Eickbush T."/>
            <person name="Evans J.D."/>
            <person name="Filipski A."/>
            <person name="Findeiss S."/>
            <person name="Freyhult E."/>
            <person name="Fulton L."/>
            <person name="Fulton R."/>
            <person name="Garcia A.C."/>
            <person name="Gardiner A."/>
            <person name="Garfield D.A."/>
            <person name="Garvin B.E."/>
            <person name="Gibson G."/>
            <person name="Gilbert D."/>
            <person name="Gnerre S."/>
            <person name="Godfrey J."/>
            <person name="Good R."/>
            <person name="Gotea V."/>
            <person name="Gravely B."/>
            <person name="Greenberg A.J."/>
            <person name="Griffiths-Jones S."/>
            <person name="Gross S."/>
            <person name="Guigo R."/>
            <person name="Gustafson E.A."/>
            <person name="Haerty W."/>
            <person name="Hahn M.W."/>
            <person name="Halligan D.L."/>
            <person name="Halpern A.L."/>
            <person name="Halter G.M."/>
            <person name="Han M.V."/>
            <person name="Heger A."/>
            <person name="Hillier L."/>
            <person name="Hinrichs A.S."/>
            <person name="Holmes I."/>
            <person name="Hoskins R.A."/>
            <person name="Hubisz M.J."/>
            <person name="Hultmark D."/>
            <person name="Huntley M.A."/>
            <person name="Jaffe D.B."/>
            <person name="Jagadeeshan S."/>
            <person name="Jeck W.R."/>
            <person name="Johnson J."/>
            <person name="Jones C.D."/>
            <person name="Jordan W.C."/>
            <person name="Karpen G.H."/>
            <person name="Kataoka E."/>
            <person name="Keightley P.D."/>
            <person name="Kheradpour P."/>
            <person name="Kirkness E.F."/>
            <person name="Koerich L.B."/>
            <person name="Kristiansen K."/>
            <person name="Kudrna D."/>
            <person name="Kulathinal R.J."/>
            <person name="Kumar S."/>
            <person name="Kwok R."/>
            <person name="Lander E."/>
            <person name="Langley C.H."/>
            <person name="Lapoint R."/>
            <person name="Lazzaro B.P."/>
            <person name="Lee S.J."/>
            <person name="Levesque L."/>
            <person name="Li R."/>
            <person name="Lin C.F."/>
            <person name="Lin M.F."/>
            <person name="Lindblad-Toh K."/>
            <person name="Llopart A."/>
            <person name="Long M."/>
            <person name="Low L."/>
            <person name="Lozovsky E."/>
            <person name="Lu J."/>
            <person name="Luo M."/>
            <person name="Machado C.A."/>
            <person name="Makalowski W."/>
            <person name="Marzo M."/>
            <person name="Matsuda M."/>
            <person name="Matzkin L."/>
            <person name="McAllister B."/>
            <person name="McBride C.S."/>
            <person name="McKernan B."/>
            <person name="McKernan K."/>
            <person name="Mendez-Lago M."/>
            <person name="Minx P."/>
            <person name="Mollenhauer M.U."/>
            <person name="Montooth K."/>
            <person name="Mount S.M."/>
            <person name="Mu X."/>
            <person name="Myers E."/>
            <person name="Negre B."/>
            <person name="Newfeld S."/>
            <person name="Nielsen R."/>
            <person name="Noor M.A."/>
            <person name="O'Grady P."/>
            <person name="Pachter L."/>
            <person name="Papaceit M."/>
            <person name="Parisi M.J."/>
            <person name="Parisi M."/>
            <person name="Parts L."/>
            <person name="Pedersen J.S."/>
            <person name="Pesole G."/>
            <person name="Phillippy A.M."/>
            <person name="Ponting C.P."/>
            <person name="Pop M."/>
            <person name="Porcelli D."/>
            <person name="Powell J.R."/>
            <person name="Prohaska S."/>
            <person name="Pruitt K."/>
            <person name="Puig M."/>
            <person name="Quesneville H."/>
            <person name="Ram K.R."/>
            <person name="Rand D."/>
            <person name="Rasmussen M.D."/>
            <person name="Reed L.K."/>
            <person name="Reenan R."/>
            <person name="Reily A."/>
            <person name="Remington K.A."/>
            <person name="Rieger T.T."/>
            <person name="Ritchie M.G."/>
            <person name="Robin C."/>
            <person name="Rogers Y.H."/>
            <person name="Rohde C."/>
            <person name="Rozas J."/>
            <person name="Rubenfield M.J."/>
            <person name="Ruiz A."/>
            <person name="Russo S."/>
            <person name="Salzberg S.L."/>
            <person name="Sanchez-Gracia A."/>
            <person name="Saranga D.J."/>
            <person name="Sato H."/>
            <person name="Schaeffer S.W."/>
            <person name="Schatz M.C."/>
            <person name="Schlenke T."/>
            <person name="Schwartz R."/>
            <person name="Segarra C."/>
            <person name="Singh R.S."/>
            <person name="Sirot L."/>
            <person name="Sirota M."/>
            <person name="Sisneros N.B."/>
            <person name="Smith C.D."/>
            <person name="Smith T.F."/>
            <person name="Spieth J."/>
            <person name="Stage D.E."/>
            <person name="Stark A."/>
            <person name="Stephan W."/>
            <person name="Strausberg R.L."/>
            <person name="Strempel S."/>
            <person name="Sturgill D."/>
            <person name="Sutton G."/>
            <person name="Sutton G.G."/>
            <person name="Tao W."/>
            <person name="Teichmann S."/>
            <person name="Tobari Y.N."/>
            <person name="Tomimura Y."/>
            <person name="Tsolas J.M."/>
            <person name="Valente V.L."/>
            <person name="Venter E."/>
            <person name="Venter J.C."/>
            <person name="Vicario S."/>
            <person name="Vieira F.G."/>
            <person name="Vilella A.J."/>
            <person name="Villasante A."/>
            <person name="Walenz B."/>
            <person name="Wang J."/>
            <person name="Wasserman M."/>
            <person name="Watts T."/>
            <person name="Wilson D."/>
            <person name="Wilson R.K."/>
            <person name="Wing R.A."/>
            <person name="Wolfner M.F."/>
            <person name="Wong A."/>
            <person name="Wong G.K."/>
            <person name="Wu C.I."/>
            <person name="Wu G."/>
            <person name="Yamamoto D."/>
            <person name="Yang H.P."/>
            <person name="Yang S.P."/>
            <person name="Yorke J.A."/>
            <person name="Yoshida K."/>
            <person name="Zdobnov E."/>
            <person name="Zhang P."/>
            <person name="Zhang Y."/>
            <person name="Zimin A.V."/>
            <person name="Baldwin J."/>
            <person name="Abdouelleil A."/>
            <person name="Abdulkadir J."/>
            <person name="Abebe A."/>
            <person name="Abera B."/>
            <person name="Abreu J."/>
            <person name="Acer S.C."/>
            <person name="Aftuck L."/>
            <person name="Alexander A."/>
            <person name="An P."/>
            <person name="Anderson E."/>
            <person name="Anderson S."/>
            <person name="Arachi H."/>
            <person name="Azer M."/>
            <person name="Bachantsang P."/>
            <person name="Barry A."/>
            <person name="Bayul T."/>
            <person name="Berlin A."/>
            <person name="Bessette D."/>
            <person name="Bloom T."/>
            <person name="Blye J."/>
            <person name="Boguslavskiy L."/>
            <person name="Bonnet C."/>
            <person name="Boukhgalter B."/>
            <person name="Bourzgui I."/>
            <person name="Brown A."/>
            <person name="Cahill P."/>
            <person name="Channer S."/>
            <person name="Cheshatsang Y."/>
            <person name="Chuda L."/>
            <person name="Citroen M."/>
            <person name="Collymore A."/>
            <person name="Cooke P."/>
            <person name="Costello M."/>
            <person name="D'Aco K."/>
            <person name="Daza R."/>
            <person name="De Haan G."/>
            <person name="DeGray S."/>
            <person name="DeMaso C."/>
            <person name="Dhargay N."/>
            <person name="Dooley K."/>
            <person name="Dooley E."/>
            <person name="Doricent M."/>
            <person name="Dorje P."/>
            <person name="Dorjee K."/>
            <person name="Dupes A."/>
            <person name="Elong R."/>
            <person name="Falk J."/>
            <person name="Farina A."/>
            <person name="Faro S."/>
            <person name="Ferguson D."/>
            <person name="Fisher S."/>
            <person name="Foley C.D."/>
            <person name="Franke A."/>
            <person name="Friedrich D."/>
            <person name="Gadbois L."/>
            <person name="Gearin G."/>
            <person name="Gearin C.R."/>
            <person name="Giannoukos G."/>
            <person name="Goode T."/>
            <person name="Graham J."/>
            <person name="Grandbois E."/>
            <person name="Grewal S."/>
            <person name="Gyaltsen K."/>
            <person name="Hafez N."/>
            <person name="Hagos B."/>
            <person name="Hall J."/>
            <person name="Henson C."/>
            <person name="Hollinger A."/>
            <person name="Honan T."/>
            <person name="Huard M.D."/>
            <person name="Hughes L."/>
            <person name="Hurhula B."/>
            <person name="Husby M.E."/>
            <person name="Kamat A."/>
            <person name="Kanga B."/>
            <person name="Kashin S."/>
            <person name="Khazanovich D."/>
            <person name="Kisner P."/>
            <person name="Lance K."/>
            <person name="Lara M."/>
            <person name="Lee W."/>
            <person name="Lennon N."/>
            <person name="Letendre F."/>
            <person name="LeVine R."/>
            <person name="Lipovsky A."/>
            <person name="Liu X."/>
            <person name="Liu J."/>
            <person name="Liu S."/>
            <person name="Lokyitsang T."/>
            <person name="Lokyitsang Y."/>
            <person name="Lubonja R."/>
            <person name="Lui A."/>
            <person name="MacDonald P."/>
            <person name="Magnisalis V."/>
            <person name="Maru K."/>
            <person name="Matthews C."/>
            <person name="McCusker W."/>
            <person name="McDonough S."/>
            <person name="Mehta T."/>
            <person name="Meldrim J."/>
            <person name="Meneus L."/>
            <person name="Mihai O."/>
            <person name="Mihalev A."/>
            <person name="Mihova T."/>
            <person name="Mittelman R."/>
            <person name="Mlenga V."/>
            <person name="Montmayeur A."/>
            <person name="Mulrain L."/>
            <person name="Navidi A."/>
            <person name="Naylor J."/>
            <person name="Negash T."/>
            <person name="Nguyen T."/>
            <person name="Nguyen N."/>
            <person name="Nicol R."/>
            <person name="Norbu C."/>
            <person name="Norbu N."/>
            <person name="Novod N."/>
            <person name="O'Neill B."/>
            <person name="Osman S."/>
            <person name="Markiewicz E."/>
            <person name="Oyono O.L."/>
            <person name="Patti C."/>
            <person name="Phunkhang P."/>
            <person name="Pierre F."/>
            <person name="Priest M."/>
            <person name="Raghuraman S."/>
            <person name="Rege F."/>
            <person name="Reyes R."/>
            <person name="Rise C."/>
            <person name="Rogov P."/>
            <person name="Ross K."/>
            <person name="Ryan E."/>
            <person name="Settipalli S."/>
            <person name="Shea T."/>
            <person name="Sherpa N."/>
            <person name="Shi L."/>
            <person name="Shih D."/>
            <person name="Sparrow T."/>
            <person name="Spaulding J."/>
            <person name="Stalker J."/>
            <person name="Stange-Thomann N."/>
            <person name="Stavropoulos S."/>
            <person name="Stone C."/>
            <person name="Strader C."/>
            <person name="Tesfaye S."/>
            <person name="Thomson T."/>
            <person name="Thoulutsang Y."/>
            <person name="Thoulutsang D."/>
            <person name="Topham K."/>
            <person name="Topping I."/>
            <person name="Tsamla T."/>
            <person name="Vassiliev H."/>
            <person name="Vo A."/>
            <person name="Wangchuk T."/>
            <person name="Wangdi T."/>
            <person name="Weiand M."/>
            <person name="Wilkinson J."/>
            <person name="Wilson A."/>
            <person name="Yadav S."/>
            <person name="Young G."/>
            <person name="Yu Q."/>
            <person name="Zembek L."/>
            <person name="Zhong D."/>
            <person name="Zimmer A."/>
            <person name="Zwirko Z."/>
            <person name="Jaffe D.B."/>
            <person name="Alvarez P."/>
            <person name="Brockman W."/>
            <person name="Butler J."/>
            <person name="Chin C."/>
            <person name="Gnerre S."/>
            <person name="Grabherr M."/>
            <person name="Kleber M."/>
            <person name="Mauceli E."/>
            <person name="MacCallum I."/>
        </authorList>
    </citation>
    <scope>NUCLEOTIDE SEQUENCE [LARGE SCALE GENOMIC DNA]</scope>
    <source>
        <strain evidence="9">Tucson 14024-0371.13</strain>
    </source>
</reference>
<evidence type="ECO:0000256" key="2">
    <source>
        <dbReference type="ARBA" id="ARBA00022723"/>
    </source>
</evidence>
<keyword evidence="6" id="KW-0408">Iron</keyword>
<dbReference type="SMART" id="SM00702">
    <property type="entry name" value="P4Hc"/>
    <property type="match status" value="1"/>
</dbReference>
<dbReference type="EMBL" id="CH902623">
    <property type="protein sequence ID" value="KPU72883.1"/>
    <property type="molecule type" value="Genomic_DNA"/>
</dbReference>
<keyword evidence="3" id="KW-0847">Vitamin C</keyword>
<feature type="domain" description="Prolyl 4-hydroxylase alpha subunit" evidence="7">
    <location>
        <begin position="8"/>
        <end position="188"/>
    </location>
</feature>
<dbReference type="InParanoid" id="A0A0P8Y2N4"/>
<dbReference type="PANTHER" id="PTHR10869">
    <property type="entry name" value="PROLYL 4-HYDROXYLASE ALPHA SUBUNIT"/>
    <property type="match status" value="1"/>
</dbReference>
<evidence type="ECO:0000259" key="7">
    <source>
        <dbReference type="SMART" id="SM00702"/>
    </source>
</evidence>
<protein>
    <recommendedName>
        <fullName evidence="7">Prolyl 4-hydroxylase alpha subunit domain-containing protein</fullName>
    </recommendedName>
</protein>
<evidence type="ECO:0000256" key="6">
    <source>
        <dbReference type="ARBA" id="ARBA00023004"/>
    </source>
</evidence>
<dbReference type="GO" id="GO:0031418">
    <property type="term" value="F:L-ascorbic acid binding"/>
    <property type="evidence" value="ECO:0007669"/>
    <property type="project" value="UniProtKB-KW"/>
</dbReference>
<evidence type="ECO:0000313" key="9">
    <source>
        <dbReference type="Proteomes" id="UP000007801"/>
    </source>
</evidence>
<keyword evidence="5" id="KW-0560">Oxidoreductase</keyword>
<evidence type="ECO:0000256" key="3">
    <source>
        <dbReference type="ARBA" id="ARBA00022896"/>
    </source>
</evidence>
<dbReference type="Proteomes" id="UP000007801">
    <property type="component" value="Unassembled WGS sequence"/>
</dbReference>
<evidence type="ECO:0000256" key="1">
    <source>
        <dbReference type="ARBA" id="ARBA00001961"/>
    </source>
</evidence>
<accession>A0A0P8Y2N4</accession>
<dbReference type="GO" id="GO:0004656">
    <property type="term" value="F:procollagen-proline 4-dioxygenase activity"/>
    <property type="evidence" value="ECO:0007669"/>
    <property type="project" value="TreeGrafter"/>
</dbReference>
<keyword evidence="2" id="KW-0479">Metal-binding</keyword>
<proteinExistence type="predicted"/>
<evidence type="ECO:0000256" key="4">
    <source>
        <dbReference type="ARBA" id="ARBA00022964"/>
    </source>
</evidence>
<evidence type="ECO:0000256" key="5">
    <source>
        <dbReference type="ARBA" id="ARBA00023002"/>
    </source>
</evidence>
<evidence type="ECO:0000313" key="8">
    <source>
        <dbReference type="EMBL" id="KPU72883.1"/>
    </source>
</evidence>
<dbReference type="InterPro" id="IPR045054">
    <property type="entry name" value="P4HA-like"/>
</dbReference>
<comment type="cofactor">
    <cofactor evidence="1">
        <name>L-ascorbate</name>
        <dbReference type="ChEBI" id="CHEBI:38290"/>
    </cofactor>
</comment>
<name>A0A0P8Y2N4_DROAN</name>
<dbReference type="Gene3D" id="2.60.120.620">
    <property type="entry name" value="q2cbj1_9rhob like domain"/>
    <property type="match status" value="1"/>
</dbReference>
<keyword evidence="9" id="KW-1185">Reference proteome</keyword>
<dbReference type="AlphaFoldDB" id="A0A0P8Y2N4"/>
<gene>
    <name evidence="8" type="primary">Dana\GF27269</name>
    <name evidence="8" type="ORF">GF27269</name>
</gene>
<dbReference type="GO" id="GO:0005783">
    <property type="term" value="C:endoplasmic reticulum"/>
    <property type="evidence" value="ECO:0007669"/>
    <property type="project" value="TreeGrafter"/>
</dbReference>
<dbReference type="InterPro" id="IPR006620">
    <property type="entry name" value="Pro_4_hyd_alph"/>
</dbReference>
<sequence length="189" mass="22132">MEELSLQPYLVIFHNVLSDLEIQQLERMSRTHRKRPTVFRVQTQDRLVDFIRTGEGAWLLPKTAKDTDRLITDRIERRIGVFTGFKTSWPKLHQFLNYRFGGVFLPHWDFFNAKTGFMYGERLATLKKVEYGGATIFPNLKIAVPPIKCSALFWMSINRDNHDYEFNTLRCGCPEIAGNKFGQLYYVVC</sequence>
<dbReference type="PANTHER" id="PTHR10869:SF244">
    <property type="entry name" value="PROLYL 4-HYDROXYLASE SUBUNIT ALPHA-2"/>
    <property type="match status" value="1"/>
</dbReference>
<keyword evidence="4" id="KW-0223">Dioxygenase</keyword>
<organism evidence="8 9">
    <name type="scientific">Drosophila ananassae</name>
    <name type="common">Fruit fly</name>
    <dbReference type="NCBI Taxonomy" id="7217"/>
    <lineage>
        <taxon>Eukaryota</taxon>
        <taxon>Metazoa</taxon>
        <taxon>Ecdysozoa</taxon>
        <taxon>Arthropoda</taxon>
        <taxon>Hexapoda</taxon>
        <taxon>Insecta</taxon>
        <taxon>Pterygota</taxon>
        <taxon>Neoptera</taxon>
        <taxon>Endopterygota</taxon>
        <taxon>Diptera</taxon>
        <taxon>Brachycera</taxon>
        <taxon>Muscomorpha</taxon>
        <taxon>Ephydroidea</taxon>
        <taxon>Drosophilidae</taxon>
        <taxon>Drosophila</taxon>
        <taxon>Sophophora</taxon>
    </lineage>
</organism>